<evidence type="ECO:0000256" key="5">
    <source>
        <dbReference type="ARBA" id="ARBA00023136"/>
    </source>
</evidence>
<feature type="region of interest" description="Disordered" evidence="6">
    <location>
        <begin position="354"/>
        <end position="415"/>
    </location>
</feature>
<comment type="similarity">
    <text evidence="2">Belongs to the amino acid/polyamine transporter 2 family.</text>
</comment>
<feature type="domain" description="Amino acid transporter transmembrane" evidence="8">
    <location>
        <begin position="419"/>
        <end position="700"/>
    </location>
</feature>
<dbReference type="OrthoDB" id="1684102at2759"/>
<evidence type="ECO:0000256" key="3">
    <source>
        <dbReference type="ARBA" id="ARBA00022692"/>
    </source>
</evidence>
<dbReference type="Proteomes" id="UP000037035">
    <property type="component" value="Unassembled WGS sequence"/>
</dbReference>
<keyword evidence="3 7" id="KW-0812">Transmembrane</keyword>
<keyword evidence="10" id="KW-1185">Reference proteome</keyword>
<evidence type="ECO:0000259" key="8">
    <source>
        <dbReference type="Pfam" id="PF01490"/>
    </source>
</evidence>
<gene>
    <name evidence="9" type="ORF">VP01_180g3</name>
</gene>
<feature type="transmembrane region" description="Helical" evidence="7">
    <location>
        <begin position="562"/>
        <end position="580"/>
    </location>
</feature>
<organism evidence="9 10">
    <name type="scientific">Puccinia sorghi</name>
    <dbReference type="NCBI Taxonomy" id="27349"/>
    <lineage>
        <taxon>Eukaryota</taxon>
        <taxon>Fungi</taxon>
        <taxon>Dikarya</taxon>
        <taxon>Basidiomycota</taxon>
        <taxon>Pucciniomycotina</taxon>
        <taxon>Pucciniomycetes</taxon>
        <taxon>Pucciniales</taxon>
        <taxon>Pucciniaceae</taxon>
        <taxon>Puccinia</taxon>
    </lineage>
</organism>
<keyword evidence="4 7" id="KW-1133">Transmembrane helix</keyword>
<sequence>MTTNNNQQQQLEPNNSSGPSSRRPSTNYHSNLSHQLADLRQSYHQAGSTPPIQNIPPPPSAAQTTRIPTDNLISSPPSNINTPQQNGNSSINSPHIPFTSSSFKSISRLPQSSSVDQHQQPSNSHRESIVDDLTDQQKALIVRRHLMTKDEQEAARRAQQDSSYSHSRLSRPDSIKSNSMSCSLDQQDPTLNNDQASVMADEEEYPTPFHLQGGDIHHGVYKWANRQQQSSSNHPNDSRVQSLAINRIRSVSMSGSLRPSDLGIATAQDSSPDDSHNLVYKDIMQPGGFRRAFLHQKRAAIGKPFEFNDGRPVTKSFIDFLSLYGHFGGEDLEEIDEVEEAAFRALRRMDTLEEGSVFEDEEEEEGGEQSRLLGRSSSERQRAGQGGRTGQRGALRNKPTRGQGSSKFPGFQDGSNGDASITQAVLMLLKSLVGTGVLFLAKAFANGGLLFSVLTLVLISIVSLFSFILLVETRLQIPGGFGEIGGILYGRWCRRTILFSLVISQIGFVAAYTIFIAQNLQAFILAVTECARFVPMWLLIFGQVVVYLPLAMIRNIQKLSGTALVADAFILIGLLYVFGFELHSIFTKGVAPIVMFNQESFPLLIGTAVFTFEGIGLIIPITESMKEPEKFPKVLLGVMIGLTVLFASAGAWGYMAFGTDVQAVVLLNLPQANRFVNAVQFLYSMAIMLSTPLQLFPAVWEVQQPGQVAEELVPDAHGVWLHVHCLAGRRGFGQVCLVDRIHGLCSSLLLLPYVSLSLSLSLLRLRP</sequence>
<evidence type="ECO:0000313" key="9">
    <source>
        <dbReference type="EMBL" id="KNZ59048.1"/>
    </source>
</evidence>
<dbReference type="PANTHER" id="PTHR22950:SF666">
    <property type="entry name" value="VACUOLAR AMINO ACID TRANSPORTER 4"/>
    <property type="match status" value="1"/>
</dbReference>
<dbReference type="Pfam" id="PF01490">
    <property type="entry name" value="Aa_trans"/>
    <property type="match status" value="1"/>
</dbReference>
<dbReference type="GO" id="GO:0015179">
    <property type="term" value="F:L-amino acid transmembrane transporter activity"/>
    <property type="evidence" value="ECO:0007669"/>
    <property type="project" value="TreeGrafter"/>
</dbReference>
<feature type="compositionally biased region" description="Polar residues" evidence="6">
    <location>
        <begin position="61"/>
        <end position="123"/>
    </location>
</feature>
<protein>
    <recommendedName>
        <fullName evidence="8">Amino acid transporter transmembrane domain-containing protein</fullName>
    </recommendedName>
</protein>
<feature type="transmembrane region" description="Helical" evidence="7">
    <location>
        <begin position="600"/>
        <end position="622"/>
    </location>
</feature>
<feature type="compositionally biased region" description="Acidic residues" evidence="6">
    <location>
        <begin position="354"/>
        <end position="367"/>
    </location>
</feature>
<dbReference type="VEuPathDB" id="FungiDB:VP01_180g3"/>
<evidence type="ECO:0000256" key="2">
    <source>
        <dbReference type="ARBA" id="ARBA00008066"/>
    </source>
</evidence>
<comment type="subcellular location">
    <subcellularLocation>
        <location evidence="1">Membrane</location>
        <topology evidence="1">Multi-pass membrane protein</topology>
    </subcellularLocation>
</comment>
<feature type="region of interest" description="Disordered" evidence="6">
    <location>
        <begin position="149"/>
        <end position="192"/>
    </location>
</feature>
<feature type="compositionally biased region" description="Low complexity" evidence="6">
    <location>
        <begin position="1"/>
        <end position="25"/>
    </location>
</feature>
<evidence type="ECO:0000256" key="1">
    <source>
        <dbReference type="ARBA" id="ARBA00004141"/>
    </source>
</evidence>
<keyword evidence="5 7" id="KW-0472">Membrane</keyword>
<feature type="transmembrane region" description="Helical" evidence="7">
    <location>
        <begin position="450"/>
        <end position="471"/>
    </location>
</feature>
<dbReference type="GO" id="GO:0005774">
    <property type="term" value="C:vacuolar membrane"/>
    <property type="evidence" value="ECO:0007669"/>
    <property type="project" value="TreeGrafter"/>
</dbReference>
<evidence type="ECO:0000256" key="6">
    <source>
        <dbReference type="SAM" id="MobiDB-lite"/>
    </source>
</evidence>
<comment type="caution">
    <text evidence="9">The sequence shown here is derived from an EMBL/GenBank/DDBJ whole genome shotgun (WGS) entry which is preliminary data.</text>
</comment>
<reference evidence="9 10" key="1">
    <citation type="submission" date="2015-08" db="EMBL/GenBank/DDBJ databases">
        <title>Next Generation Sequencing and Analysis of the Genome of Puccinia sorghi L Schw, the Causal Agent of Maize Common Rust.</title>
        <authorList>
            <person name="Rochi L."/>
            <person name="Burguener G."/>
            <person name="Darino M."/>
            <person name="Turjanski A."/>
            <person name="Kreff E."/>
            <person name="Dieguez M.J."/>
            <person name="Sacco F."/>
        </authorList>
    </citation>
    <scope>NUCLEOTIDE SEQUENCE [LARGE SCALE GENOMIC DNA]</scope>
    <source>
        <strain evidence="9 10">RO10H11247</strain>
    </source>
</reference>
<accession>A0A0L6VE60</accession>
<feature type="transmembrane region" description="Helical" evidence="7">
    <location>
        <begin position="634"/>
        <end position="657"/>
    </location>
</feature>
<feature type="compositionally biased region" description="Basic and acidic residues" evidence="6">
    <location>
        <begin position="149"/>
        <end position="159"/>
    </location>
</feature>
<dbReference type="PANTHER" id="PTHR22950">
    <property type="entry name" value="AMINO ACID TRANSPORTER"/>
    <property type="match status" value="1"/>
</dbReference>
<name>A0A0L6VE60_9BASI</name>
<feature type="region of interest" description="Disordered" evidence="6">
    <location>
        <begin position="1"/>
        <end position="132"/>
    </location>
</feature>
<dbReference type="EMBL" id="LAVV01006626">
    <property type="protein sequence ID" value="KNZ59048.1"/>
    <property type="molecule type" value="Genomic_DNA"/>
</dbReference>
<evidence type="ECO:0000256" key="4">
    <source>
        <dbReference type="ARBA" id="ARBA00022989"/>
    </source>
</evidence>
<dbReference type="STRING" id="27349.A0A0L6VE60"/>
<feature type="transmembrane region" description="Helical" evidence="7">
    <location>
        <begin position="523"/>
        <end position="550"/>
    </location>
</feature>
<proteinExistence type="inferred from homology"/>
<feature type="transmembrane region" description="Helical" evidence="7">
    <location>
        <begin position="497"/>
        <end position="517"/>
    </location>
</feature>
<feature type="transmembrane region" description="Helical" evidence="7">
    <location>
        <begin position="741"/>
        <end position="763"/>
    </location>
</feature>
<evidence type="ECO:0000256" key="7">
    <source>
        <dbReference type="SAM" id="Phobius"/>
    </source>
</evidence>
<evidence type="ECO:0000313" key="10">
    <source>
        <dbReference type="Proteomes" id="UP000037035"/>
    </source>
</evidence>
<feature type="compositionally biased region" description="Polar residues" evidence="6">
    <location>
        <begin position="175"/>
        <end position="192"/>
    </location>
</feature>
<dbReference type="AlphaFoldDB" id="A0A0L6VE60"/>
<dbReference type="InterPro" id="IPR013057">
    <property type="entry name" value="AA_transpt_TM"/>
</dbReference>